<evidence type="ECO:0000256" key="1">
    <source>
        <dbReference type="SAM" id="MobiDB-lite"/>
    </source>
</evidence>
<protein>
    <submittedName>
        <fullName evidence="2">Uncharacterized protein</fullName>
    </submittedName>
</protein>
<evidence type="ECO:0000313" key="3">
    <source>
        <dbReference type="Proteomes" id="UP001303473"/>
    </source>
</evidence>
<gene>
    <name evidence="2" type="ORF">QBC46DRAFT_349516</name>
</gene>
<feature type="compositionally biased region" description="Basic and acidic residues" evidence="1">
    <location>
        <begin position="556"/>
        <end position="576"/>
    </location>
</feature>
<name>A0AAN6S9Q1_9PEZI</name>
<organism evidence="2 3">
    <name type="scientific">Diplogelasinospora grovesii</name>
    <dbReference type="NCBI Taxonomy" id="303347"/>
    <lineage>
        <taxon>Eukaryota</taxon>
        <taxon>Fungi</taxon>
        <taxon>Dikarya</taxon>
        <taxon>Ascomycota</taxon>
        <taxon>Pezizomycotina</taxon>
        <taxon>Sordariomycetes</taxon>
        <taxon>Sordariomycetidae</taxon>
        <taxon>Sordariales</taxon>
        <taxon>Diplogelasinosporaceae</taxon>
        <taxon>Diplogelasinospora</taxon>
    </lineage>
</organism>
<feature type="region of interest" description="Disordered" evidence="1">
    <location>
        <begin position="175"/>
        <end position="295"/>
    </location>
</feature>
<dbReference type="EMBL" id="MU853754">
    <property type="protein sequence ID" value="KAK3945650.1"/>
    <property type="molecule type" value="Genomic_DNA"/>
</dbReference>
<feature type="region of interest" description="Disordered" evidence="1">
    <location>
        <begin position="555"/>
        <end position="580"/>
    </location>
</feature>
<dbReference type="AlphaFoldDB" id="A0AAN6S9Q1"/>
<evidence type="ECO:0000313" key="2">
    <source>
        <dbReference type="EMBL" id="KAK3945650.1"/>
    </source>
</evidence>
<reference evidence="3" key="1">
    <citation type="journal article" date="2023" name="Mol. Phylogenet. Evol.">
        <title>Genome-scale phylogeny and comparative genomics of the fungal order Sordariales.</title>
        <authorList>
            <person name="Hensen N."/>
            <person name="Bonometti L."/>
            <person name="Westerberg I."/>
            <person name="Brannstrom I.O."/>
            <person name="Guillou S."/>
            <person name="Cros-Aarteil S."/>
            <person name="Calhoun S."/>
            <person name="Haridas S."/>
            <person name="Kuo A."/>
            <person name="Mondo S."/>
            <person name="Pangilinan J."/>
            <person name="Riley R."/>
            <person name="LaButti K."/>
            <person name="Andreopoulos B."/>
            <person name="Lipzen A."/>
            <person name="Chen C."/>
            <person name="Yan M."/>
            <person name="Daum C."/>
            <person name="Ng V."/>
            <person name="Clum A."/>
            <person name="Steindorff A."/>
            <person name="Ohm R.A."/>
            <person name="Martin F."/>
            <person name="Silar P."/>
            <person name="Natvig D.O."/>
            <person name="Lalanne C."/>
            <person name="Gautier V."/>
            <person name="Ament-Velasquez S.L."/>
            <person name="Kruys A."/>
            <person name="Hutchinson M.I."/>
            <person name="Powell A.J."/>
            <person name="Barry K."/>
            <person name="Miller A.N."/>
            <person name="Grigoriev I.V."/>
            <person name="Debuchy R."/>
            <person name="Gladieux P."/>
            <person name="Hiltunen Thoren M."/>
            <person name="Johannesson H."/>
        </authorList>
    </citation>
    <scope>NUCLEOTIDE SEQUENCE [LARGE SCALE GENOMIC DNA]</scope>
    <source>
        <strain evidence="3">CBS 340.73</strain>
    </source>
</reference>
<feature type="compositionally biased region" description="Polar residues" evidence="1">
    <location>
        <begin position="76"/>
        <end position="89"/>
    </location>
</feature>
<dbReference type="Proteomes" id="UP001303473">
    <property type="component" value="Unassembled WGS sequence"/>
</dbReference>
<proteinExistence type="predicted"/>
<feature type="compositionally biased region" description="Basic and acidic residues" evidence="1">
    <location>
        <begin position="202"/>
        <end position="213"/>
    </location>
</feature>
<accession>A0AAN6S9Q1</accession>
<comment type="caution">
    <text evidence="2">The sequence shown here is derived from an EMBL/GenBank/DDBJ whole genome shotgun (WGS) entry which is preliminary data.</text>
</comment>
<feature type="region of interest" description="Disordered" evidence="1">
    <location>
        <begin position="1"/>
        <end position="96"/>
    </location>
</feature>
<sequence>MVTTRRAAQSHQGAARDSNAASKSKVKHLNDTGKPVRALAPNNDSERVTRSGNKRKAVEEAAIPSRRSKRARRQPSETVEASIGASSATADDIKQEDDANVNILALDVINTFTKPQSVGAQPKTNIAVVLKSCKSTGSKGKGDGLNDGFDASQYQAVSASDLEGSSQGLDTIIVAADSLPATQETQQTRDPDEPIQSVEDSDVAHKGDVREIPDSLEDAPGLPTQSTTKGTQLLVPSLMSGGRSQEDEGQASDQEMASAMSDLSDDELYMPPTPPTPDGQEYEEEPEFEDPRPSPPLTTFKFSEPVFMKAPSSNWPQHKATIPSSIMTKLRMSMGGSGWTELGPEWEKSFQALYAIHGNRPAPHTKLAKHCFVCLHKLRDIFRGAVRPTPPDNSFARQNEWLRENEDRIHSVILKVDKMICRICENQTDPRDQVVEDISYLLIPMLVLVLCAVFSLGCAGEDATDDVDAILRGRHNNTPLPEVGVFTDSTLQYVFRTSLWLIRLNRDVMTLYDENAERLNTNPAEKERMQDRQRFDNLVRRQLIPLLKDAFGQQDEQARLDAEEQARKKAEREARPHGPPWSKPEEYWLLGYLRKKNRKLNPEEHDELAEVLDRPTRQVMERIERFKQTTRTLALQRGKPIEKWAEDSEVDREEEWF</sequence>
<feature type="compositionally biased region" description="Polar residues" evidence="1">
    <location>
        <begin position="1"/>
        <end position="12"/>
    </location>
</feature>
<keyword evidence="3" id="KW-1185">Reference proteome</keyword>